<gene>
    <name evidence="2" type="ORF">MSP8886_04299</name>
</gene>
<evidence type="ECO:0008006" key="4">
    <source>
        <dbReference type="Google" id="ProtNLM"/>
    </source>
</evidence>
<feature type="region of interest" description="Disordered" evidence="1">
    <location>
        <begin position="1"/>
        <end position="20"/>
    </location>
</feature>
<accession>A0A1A8TTQ7</accession>
<organism evidence="2 3">
    <name type="scientific">Marinomonas spartinae</name>
    <dbReference type="NCBI Taxonomy" id="1792290"/>
    <lineage>
        <taxon>Bacteria</taxon>
        <taxon>Pseudomonadati</taxon>
        <taxon>Pseudomonadota</taxon>
        <taxon>Gammaproteobacteria</taxon>
        <taxon>Oceanospirillales</taxon>
        <taxon>Oceanospirillaceae</taxon>
        <taxon>Marinomonas</taxon>
    </lineage>
</organism>
<protein>
    <recommendedName>
        <fullName evidence="4">Ribbon-helix-helix protein CopG domain-containing protein</fullName>
    </recommendedName>
</protein>
<name>A0A1A8TTQ7_9GAMM</name>
<dbReference type="AlphaFoldDB" id="A0A1A8TTQ7"/>
<sequence length="71" mass="8150">MQEPTKKQALQKRPNRVSEQISFRHSESVKTKLLELSEEENLGIAEIARQIFNEGLKARYGVIVRGNQVVE</sequence>
<dbReference type="OrthoDB" id="9868592at2"/>
<evidence type="ECO:0000313" key="2">
    <source>
        <dbReference type="EMBL" id="SBS37871.1"/>
    </source>
</evidence>
<dbReference type="Proteomes" id="UP000092544">
    <property type="component" value="Unassembled WGS sequence"/>
</dbReference>
<dbReference type="EMBL" id="FLOB01000022">
    <property type="protein sequence ID" value="SBS37871.1"/>
    <property type="molecule type" value="Genomic_DNA"/>
</dbReference>
<dbReference type="RefSeq" id="WP_067020973.1">
    <property type="nucleotide sequence ID" value="NZ_FLOB01000022.1"/>
</dbReference>
<proteinExistence type="predicted"/>
<evidence type="ECO:0000256" key="1">
    <source>
        <dbReference type="SAM" id="MobiDB-lite"/>
    </source>
</evidence>
<evidence type="ECO:0000313" key="3">
    <source>
        <dbReference type="Proteomes" id="UP000092544"/>
    </source>
</evidence>
<reference evidence="2 3" key="1">
    <citation type="submission" date="2016-06" db="EMBL/GenBank/DDBJ databases">
        <authorList>
            <person name="Kjaerup R.B."/>
            <person name="Dalgaard T.S."/>
            <person name="Juul-Madsen H.R."/>
        </authorList>
    </citation>
    <scope>NUCLEOTIDE SEQUENCE [LARGE SCALE GENOMIC DNA]</scope>
    <source>
        <strain evidence="2 3">CECT 8886</strain>
    </source>
</reference>
<dbReference type="STRING" id="1792290.MSP8886_04299"/>
<keyword evidence="3" id="KW-1185">Reference proteome</keyword>